<dbReference type="EMBL" id="CP080544">
    <property type="protein sequence ID" value="QYR52136.1"/>
    <property type="molecule type" value="Genomic_DNA"/>
</dbReference>
<evidence type="ECO:0000256" key="1">
    <source>
        <dbReference type="ARBA" id="ARBA00006484"/>
    </source>
</evidence>
<evidence type="ECO:0000313" key="4">
    <source>
        <dbReference type="EMBL" id="QYR52136.1"/>
    </source>
</evidence>
<dbReference type="Gene3D" id="3.40.50.720">
    <property type="entry name" value="NAD(P)-binding Rossmann-like Domain"/>
    <property type="match status" value="1"/>
</dbReference>
<keyword evidence="5" id="KW-1185">Reference proteome</keyword>
<reference evidence="4 5" key="1">
    <citation type="submission" date="2021-08" db="EMBL/GenBank/DDBJ databases">
        <title>Lysobacter sp. strain CJ11 Genome sequencing and assembly.</title>
        <authorList>
            <person name="Kim I."/>
        </authorList>
    </citation>
    <scope>NUCLEOTIDE SEQUENCE [LARGE SCALE GENOMIC DNA]</scope>
    <source>
        <strain evidence="4 5">CJ11</strain>
    </source>
</reference>
<evidence type="ECO:0000313" key="5">
    <source>
        <dbReference type="Proteomes" id="UP000824755"/>
    </source>
</evidence>
<dbReference type="InterPro" id="IPR020904">
    <property type="entry name" value="Sc_DH/Rdtase_CS"/>
</dbReference>
<evidence type="ECO:0000256" key="2">
    <source>
        <dbReference type="ARBA" id="ARBA00023002"/>
    </source>
</evidence>
<dbReference type="PRINTS" id="PR00080">
    <property type="entry name" value="SDRFAMILY"/>
</dbReference>
<gene>
    <name evidence="4" type="ORF">H8L67_05800</name>
</gene>
<protein>
    <submittedName>
        <fullName evidence="4">SDR family NAD(P)-dependent oxidoreductase</fullName>
    </submittedName>
</protein>
<proteinExistence type="inferred from homology"/>
<dbReference type="InterPro" id="IPR036291">
    <property type="entry name" value="NAD(P)-bd_dom_sf"/>
</dbReference>
<dbReference type="RefSeq" id="WP_220378924.1">
    <property type="nucleotide sequence ID" value="NZ_CP080544.1"/>
</dbReference>
<accession>A0ABX8WNE0</accession>
<evidence type="ECO:0000256" key="3">
    <source>
        <dbReference type="RuleBase" id="RU000363"/>
    </source>
</evidence>
<dbReference type="PRINTS" id="PR00081">
    <property type="entry name" value="GDHRDH"/>
</dbReference>
<name>A0ABX8WNE0_9GAMM</name>
<dbReference type="Pfam" id="PF00106">
    <property type="entry name" value="adh_short"/>
    <property type="match status" value="1"/>
</dbReference>
<organism evidence="4 5">
    <name type="scientific">Lysobacter soyae</name>
    <dbReference type="NCBI Taxonomy" id="2764185"/>
    <lineage>
        <taxon>Bacteria</taxon>
        <taxon>Pseudomonadati</taxon>
        <taxon>Pseudomonadota</taxon>
        <taxon>Gammaproteobacteria</taxon>
        <taxon>Lysobacterales</taxon>
        <taxon>Lysobacteraceae</taxon>
        <taxon>Lysobacter</taxon>
    </lineage>
</organism>
<comment type="similarity">
    <text evidence="1 3">Belongs to the short-chain dehydrogenases/reductases (SDR) family.</text>
</comment>
<dbReference type="InterPro" id="IPR002347">
    <property type="entry name" value="SDR_fam"/>
</dbReference>
<dbReference type="PANTHER" id="PTHR24322">
    <property type="entry name" value="PKSB"/>
    <property type="match status" value="1"/>
</dbReference>
<dbReference type="PANTHER" id="PTHR24322:SF736">
    <property type="entry name" value="RETINOL DEHYDROGENASE 10"/>
    <property type="match status" value="1"/>
</dbReference>
<dbReference type="PROSITE" id="PS00061">
    <property type="entry name" value="ADH_SHORT"/>
    <property type="match status" value="1"/>
</dbReference>
<keyword evidence="2" id="KW-0560">Oxidoreductase</keyword>
<dbReference type="SUPFAM" id="SSF51735">
    <property type="entry name" value="NAD(P)-binding Rossmann-fold domains"/>
    <property type="match status" value="1"/>
</dbReference>
<dbReference type="Proteomes" id="UP000824755">
    <property type="component" value="Chromosome"/>
</dbReference>
<sequence length="279" mass="30008">MGFSVRGCDVLVTGAAMGMGRLFALRAAKEGARSVILWDIDSAKLAIVAEEIRALAVIAKPMQVDVSDADAVANAARSVLDECGGLDFLINNAGVVRGKPFWEHDVDADIKFTMNINAVAPMVITRQFIRAMMAQDGKSRRILNIASAAATVSNPRMSVYASSKWAVLGWSDSLRLELEQVGDSLLKVTTFCPTYVGTGMFAGARGPLLTPIITPEAAVDAAWRAMIAGKPIKYMPWTTTLGTVLKGLLPVRAWDFVAGRVFGVYRSMDHFTGRADPPD</sequence>